<comment type="caution">
    <text evidence="3">The sequence shown here is derived from an EMBL/GenBank/DDBJ whole genome shotgun (WGS) entry which is preliminary data.</text>
</comment>
<evidence type="ECO:0000313" key="3">
    <source>
        <dbReference type="EMBL" id="MET7029335.1"/>
    </source>
</evidence>
<dbReference type="Pfam" id="PF00583">
    <property type="entry name" value="Acetyltransf_1"/>
    <property type="match status" value="1"/>
</dbReference>
<evidence type="ECO:0000256" key="1">
    <source>
        <dbReference type="ARBA" id="ARBA00022679"/>
    </source>
</evidence>
<organism evidence="3 4">
    <name type="scientific">Sediminicola luteus</name>
    <dbReference type="NCBI Taxonomy" id="319238"/>
    <lineage>
        <taxon>Bacteria</taxon>
        <taxon>Pseudomonadati</taxon>
        <taxon>Bacteroidota</taxon>
        <taxon>Flavobacteriia</taxon>
        <taxon>Flavobacteriales</taxon>
        <taxon>Flavobacteriaceae</taxon>
        <taxon>Sediminicola</taxon>
    </lineage>
</organism>
<accession>A0ABV2TVM7</accession>
<feature type="domain" description="N-acetyltransferase" evidence="2">
    <location>
        <begin position="3"/>
        <end position="154"/>
    </location>
</feature>
<evidence type="ECO:0000259" key="2">
    <source>
        <dbReference type="PROSITE" id="PS51186"/>
    </source>
</evidence>
<dbReference type="InterPro" id="IPR000182">
    <property type="entry name" value="GNAT_dom"/>
</dbReference>
<dbReference type="PANTHER" id="PTHR13947:SF37">
    <property type="entry name" value="LD18367P"/>
    <property type="match status" value="1"/>
</dbReference>
<proteinExistence type="predicted"/>
<name>A0ABV2TVM7_9FLAO</name>
<dbReference type="PANTHER" id="PTHR13947">
    <property type="entry name" value="GNAT FAMILY N-ACETYLTRANSFERASE"/>
    <property type="match status" value="1"/>
</dbReference>
<sequence length="154" mass="17882">MSVEIISFEPKYAPAFKALNIAWLEKYFYVESHDADLLENCEQTIVNKGGFIFFAKYQDNIVGCFSFIKVDEKIYELGKMAVDPKYQGLKIGQALMNHAVAFARTNNWNKILLYSNTKLENAIYIYTKYGFQEIDLESDTPYERSNIKMELLIN</sequence>
<dbReference type="InterPro" id="IPR016181">
    <property type="entry name" value="Acyl_CoA_acyltransferase"/>
</dbReference>
<dbReference type="Gene3D" id="3.40.630.30">
    <property type="match status" value="1"/>
</dbReference>
<dbReference type="Proteomes" id="UP001549773">
    <property type="component" value="Unassembled WGS sequence"/>
</dbReference>
<dbReference type="RefSeq" id="WP_354618153.1">
    <property type="nucleotide sequence ID" value="NZ_JBEWYP010000003.1"/>
</dbReference>
<dbReference type="EMBL" id="JBEWYP010000003">
    <property type="protein sequence ID" value="MET7029335.1"/>
    <property type="molecule type" value="Genomic_DNA"/>
</dbReference>
<evidence type="ECO:0000313" key="4">
    <source>
        <dbReference type="Proteomes" id="UP001549773"/>
    </source>
</evidence>
<reference evidence="3 4" key="1">
    <citation type="submission" date="2024-07" db="EMBL/GenBank/DDBJ databases">
        <title>The genome sequence of type strain Sediminicola luteus GDMCC 1.2596T.</title>
        <authorList>
            <person name="Liu Y."/>
        </authorList>
    </citation>
    <scope>NUCLEOTIDE SEQUENCE [LARGE SCALE GENOMIC DNA]</scope>
    <source>
        <strain evidence="3 4">GDMCC 1.2596</strain>
    </source>
</reference>
<dbReference type="SUPFAM" id="SSF55729">
    <property type="entry name" value="Acyl-CoA N-acyltransferases (Nat)"/>
    <property type="match status" value="1"/>
</dbReference>
<keyword evidence="4" id="KW-1185">Reference proteome</keyword>
<gene>
    <name evidence="3" type="ORF">ABXZ32_08000</name>
</gene>
<dbReference type="PROSITE" id="PS51186">
    <property type="entry name" value="GNAT"/>
    <property type="match status" value="1"/>
</dbReference>
<dbReference type="CDD" id="cd04301">
    <property type="entry name" value="NAT_SF"/>
    <property type="match status" value="1"/>
</dbReference>
<dbReference type="InterPro" id="IPR050769">
    <property type="entry name" value="NAT_camello-type"/>
</dbReference>
<keyword evidence="1" id="KW-0808">Transferase</keyword>
<protein>
    <submittedName>
        <fullName evidence="3">GNAT family N-acetyltransferase</fullName>
    </submittedName>
</protein>